<gene>
    <name evidence="4" type="ORF">EZU67_005915</name>
    <name evidence="2" type="ORF">EZU67_05915</name>
    <name evidence="3" type="ORF">EZU68_05845</name>
</gene>
<name>A0A481YET2_9SPIR</name>
<dbReference type="Proteomes" id="UP000291995">
    <property type="component" value="Plasmid pYk76-cp30-6xcp30-11"/>
</dbReference>
<dbReference type="InterPro" id="IPR025669">
    <property type="entry name" value="AAA_dom"/>
</dbReference>
<dbReference type="Gene3D" id="3.40.50.300">
    <property type="entry name" value="P-loop containing nucleotide triphosphate hydrolases"/>
    <property type="match status" value="1"/>
</dbReference>
<feature type="domain" description="AAA" evidence="1">
    <location>
        <begin position="7"/>
        <end position="176"/>
    </location>
</feature>
<dbReference type="SUPFAM" id="SSF52540">
    <property type="entry name" value="P-loop containing nucleoside triphosphate hydrolases"/>
    <property type="match status" value="1"/>
</dbReference>
<dbReference type="CDD" id="cd02042">
    <property type="entry name" value="ParAB_family"/>
    <property type="match status" value="1"/>
</dbReference>
<organism evidence="3">
    <name type="scientific">Borrelia miyamotoi</name>
    <dbReference type="NCBI Taxonomy" id="47466"/>
    <lineage>
        <taxon>Bacteria</taxon>
        <taxon>Pseudomonadati</taxon>
        <taxon>Spirochaetota</taxon>
        <taxon>Spirochaetia</taxon>
        <taxon>Spirochaetales</taxon>
        <taxon>Borreliaceae</taxon>
        <taxon>Borrelia</taxon>
    </lineage>
</organism>
<proteinExistence type="predicted"/>
<reference evidence="4" key="2">
    <citation type="submission" date="2022-12" db="EMBL/GenBank/DDBJ databases">
        <title>B. miyamotoi WGS.</title>
        <authorList>
            <person name="Kuleshov K.V."/>
            <person name="Hoornstra D."/>
            <person name="Hovius J.W."/>
            <person name="Platonov A.E."/>
            <person name="Telford S.R. III."/>
        </authorList>
    </citation>
    <scope>NUCLEOTIDE SEQUENCE</scope>
    <source>
        <strain evidence="4">Yekat-76</strain>
        <plasmid evidence="4">pYk76-cp30-6xcp30-11</plasmid>
    </source>
</reference>
<dbReference type="EMBL" id="CP117141">
    <property type="protein sequence ID" value="WEG86242.1"/>
    <property type="molecule type" value="Genomic_DNA"/>
</dbReference>
<evidence type="ECO:0000313" key="3">
    <source>
        <dbReference type="EMBL" id="QBK63897.1"/>
    </source>
</evidence>
<evidence type="ECO:0000313" key="5">
    <source>
        <dbReference type="Proteomes" id="UP000291995"/>
    </source>
</evidence>
<reference evidence="3" key="1">
    <citation type="submission" date="2019-03" db="EMBL/GenBank/DDBJ databases">
        <title>Whole genome sequencing of Borrelia miyamotoi strains isolated at the Russian territory.</title>
        <authorList>
            <person name="Kuleshov K.V."/>
            <person name="Platonov A.E."/>
            <person name="Goptar I.A."/>
            <person name="Shipulin G.A."/>
            <person name="Markelov M.L."/>
            <person name="Koetsveld J."/>
            <person name="Kolyasnikova N.M."/>
            <person name="Sarksyan D.S."/>
            <person name="Toporkova M.G."/>
            <person name="Hovius J.W."/>
        </authorList>
    </citation>
    <scope>NUCLEOTIDE SEQUENCE</scope>
    <source>
        <strain evidence="3">Yekat-31</strain>
        <strain evidence="2">Yekat-76</strain>
        <plasmid evidence="3">unnamed</plasmid>
    </source>
</reference>
<accession>A0A481YET2</accession>
<evidence type="ECO:0000313" key="4">
    <source>
        <dbReference type="EMBL" id="WEG86242.1"/>
    </source>
</evidence>
<evidence type="ECO:0000259" key="1">
    <source>
        <dbReference type="Pfam" id="PF13614"/>
    </source>
</evidence>
<dbReference type="EMBL" id="CP036585">
    <property type="protein sequence ID" value="QBK62674.1"/>
    <property type="molecule type" value="Genomic_DNA"/>
</dbReference>
<dbReference type="PANTHER" id="PTHR13696">
    <property type="entry name" value="P-LOOP CONTAINING NUCLEOSIDE TRIPHOSPHATE HYDROLASE"/>
    <property type="match status" value="1"/>
</dbReference>
<protein>
    <submittedName>
        <fullName evidence="3">ParA family protein</fullName>
    </submittedName>
</protein>
<dbReference type="InterPro" id="IPR050678">
    <property type="entry name" value="DNA_Partitioning_ATPase"/>
</dbReference>
<dbReference type="Pfam" id="PF13614">
    <property type="entry name" value="AAA_31"/>
    <property type="match status" value="1"/>
</dbReference>
<dbReference type="EMBL" id="CP036751">
    <property type="protein sequence ID" value="QBK63897.1"/>
    <property type="molecule type" value="Genomic_DNA"/>
</dbReference>
<evidence type="ECO:0000313" key="2">
    <source>
        <dbReference type="EMBL" id="QBK62674.1"/>
    </source>
</evidence>
<dbReference type="RefSeq" id="WP_099590948.1">
    <property type="nucleotide sequence ID" value="NZ_CP036751.1"/>
</dbReference>
<sequence>MDRKKPKVITIASIKGGVGKSTSAIIFAILLSKKHKVLLIDMDTQASTTSYFYEIFEQNNFNIVSRNIYRVLKGSININKSIVAVDKNLDLLPSYLSLHLFNKEVINFKELKLNEALTFLKIKYDFIILDTNPSLDYTLTNALVVSDYAIIPMTAEKWAVESLQILEFYIKDLKLKIPTFIFITKFKKNNSHKFLLENLQLKNNFLGSISEREDLNKKIAENNIFDLNKDYIKEYQSVLELLFKKTGYKNEFNKV</sequence>
<geneLocation type="plasmid" evidence="4 5">
    <name>pYk76-cp30-6xcp30-11</name>
</geneLocation>
<dbReference type="PANTHER" id="PTHR13696:SF52">
    <property type="entry name" value="PARA FAMILY PROTEIN CT_582"/>
    <property type="match status" value="1"/>
</dbReference>
<dbReference type="InterPro" id="IPR027417">
    <property type="entry name" value="P-loop_NTPase"/>
</dbReference>
<keyword evidence="3" id="KW-0614">Plasmid</keyword>
<geneLocation type="plasmid" evidence="3">
    <name>unnamed</name>
</geneLocation>
<dbReference type="AlphaFoldDB" id="A0A481YET2"/>